<comment type="subcellular location">
    <subcellularLocation>
        <location evidence="1 8">Cell membrane</location>
        <topology evidence="1 8">Multi-pass membrane protein</topology>
    </subcellularLocation>
</comment>
<dbReference type="GO" id="GO:0015225">
    <property type="term" value="F:biotin transmembrane transporter activity"/>
    <property type="evidence" value="ECO:0007669"/>
    <property type="project" value="UniProtKB-UniRule"/>
</dbReference>
<dbReference type="InterPro" id="IPR003784">
    <property type="entry name" value="BioY"/>
</dbReference>
<keyword evidence="6 9" id="KW-1133">Transmembrane helix</keyword>
<evidence type="ECO:0000256" key="1">
    <source>
        <dbReference type="ARBA" id="ARBA00004651"/>
    </source>
</evidence>
<dbReference type="Pfam" id="PF02632">
    <property type="entry name" value="BioY"/>
    <property type="match status" value="1"/>
</dbReference>
<feature type="transmembrane region" description="Helical" evidence="9">
    <location>
        <begin position="94"/>
        <end position="118"/>
    </location>
</feature>
<keyword evidence="7 8" id="KW-0472">Membrane</keyword>
<name>Q83N11_TROWT</name>
<evidence type="ECO:0000313" key="11">
    <source>
        <dbReference type="Proteomes" id="UP000002200"/>
    </source>
</evidence>
<keyword evidence="5 9" id="KW-0812">Transmembrane</keyword>
<evidence type="ECO:0000256" key="7">
    <source>
        <dbReference type="ARBA" id="ARBA00023136"/>
    </source>
</evidence>
<evidence type="ECO:0000313" key="10">
    <source>
        <dbReference type="EMBL" id="AAO44308.1"/>
    </source>
</evidence>
<dbReference type="HOGENOM" id="CLU_077931_0_1_11"/>
<gene>
    <name evidence="10" type="primary">bioY</name>
    <name evidence="10" type="ordered locus">TWT_211</name>
</gene>
<evidence type="ECO:0000256" key="3">
    <source>
        <dbReference type="ARBA" id="ARBA00022448"/>
    </source>
</evidence>
<keyword evidence="11" id="KW-1185">Reference proteome</keyword>
<dbReference type="EMBL" id="AE014184">
    <property type="protein sequence ID" value="AAO44308.1"/>
    <property type="molecule type" value="Genomic_DNA"/>
</dbReference>
<sequence length="197" mass="20523">MLPLDDKEGCMSKQNVHDPILNSVLIALFAAFVAALGLVPKIDLPGGVPITAQTLGVMIAGAVLGPVRGFLALLVFYVLLAVGMPFLPGGRGGIAPLVGIAGGYILGWVFGAFVVGLLVQFAFRAQSRALVYAGVFASCLAGGVVIVYLFGIPWQYAVAGVPIDKALIGSLAFIPGDIIKALIASFVAISLRKYYRF</sequence>
<dbReference type="AlphaFoldDB" id="Q83N11"/>
<evidence type="ECO:0000256" key="2">
    <source>
        <dbReference type="ARBA" id="ARBA00010692"/>
    </source>
</evidence>
<dbReference type="PIRSF" id="PIRSF016661">
    <property type="entry name" value="BioY"/>
    <property type="match status" value="1"/>
</dbReference>
<evidence type="ECO:0000256" key="9">
    <source>
        <dbReference type="SAM" id="Phobius"/>
    </source>
</evidence>
<feature type="transmembrane region" description="Helical" evidence="9">
    <location>
        <begin position="20"/>
        <end position="40"/>
    </location>
</feature>
<dbReference type="GO" id="GO:0005886">
    <property type="term" value="C:plasma membrane"/>
    <property type="evidence" value="ECO:0007669"/>
    <property type="project" value="UniProtKB-SubCell"/>
</dbReference>
<evidence type="ECO:0000256" key="4">
    <source>
        <dbReference type="ARBA" id="ARBA00022475"/>
    </source>
</evidence>
<reference evidence="10 11" key="1">
    <citation type="journal article" date="2003" name="Genome Res.">
        <title>Tropheryma whipplei twist: a human pathogenic Actinobacteria with a reduced genome.</title>
        <authorList>
            <person name="Raoult D."/>
            <person name="Ogata H."/>
            <person name="Audic S."/>
            <person name="Robert C."/>
            <person name="Suhre K."/>
            <person name="Drancourt M."/>
            <person name="Claverie J.-M."/>
        </authorList>
    </citation>
    <scope>NUCLEOTIDE SEQUENCE [LARGE SCALE GENOMIC DNA]</scope>
    <source>
        <strain evidence="10 11">Twist</strain>
    </source>
</reference>
<dbReference type="STRING" id="203267.TWT_211"/>
<comment type="similarity">
    <text evidence="2 8">Belongs to the BioY family.</text>
</comment>
<feature type="transmembrane region" description="Helical" evidence="9">
    <location>
        <begin position="166"/>
        <end position="191"/>
    </location>
</feature>
<proteinExistence type="inferred from homology"/>
<dbReference type="PANTHER" id="PTHR34295">
    <property type="entry name" value="BIOTIN TRANSPORTER BIOY"/>
    <property type="match status" value="1"/>
</dbReference>
<keyword evidence="3 8" id="KW-0813">Transport</keyword>
<dbReference type="Proteomes" id="UP000002200">
    <property type="component" value="Chromosome"/>
</dbReference>
<dbReference type="KEGG" id="twh:TWT_211"/>
<dbReference type="PANTHER" id="PTHR34295:SF4">
    <property type="entry name" value="BIOTIN TRANSPORTER BIOY-RELATED"/>
    <property type="match status" value="1"/>
</dbReference>
<dbReference type="Gene3D" id="1.10.1760.20">
    <property type="match status" value="1"/>
</dbReference>
<accession>Q83N11</accession>
<keyword evidence="4 8" id="KW-1003">Cell membrane</keyword>
<protein>
    <recommendedName>
        <fullName evidence="8">Biotin transporter</fullName>
    </recommendedName>
</protein>
<evidence type="ECO:0000256" key="6">
    <source>
        <dbReference type="ARBA" id="ARBA00022989"/>
    </source>
</evidence>
<feature type="transmembrane region" description="Helical" evidence="9">
    <location>
        <begin position="130"/>
        <end position="154"/>
    </location>
</feature>
<evidence type="ECO:0000256" key="8">
    <source>
        <dbReference type="PIRNR" id="PIRNR016661"/>
    </source>
</evidence>
<organism evidence="10 11">
    <name type="scientific">Tropheryma whipplei (strain Twist)</name>
    <name type="common">Whipple's bacillus</name>
    <dbReference type="NCBI Taxonomy" id="203267"/>
    <lineage>
        <taxon>Bacteria</taxon>
        <taxon>Bacillati</taxon>
        <taxon>Actinomycetota</taxon>
        <taxon>Actinomycetes</taxon>
        <taxon>Micrococcales</taxon>
        <taxon>Tropherymataceae</taxon>
        <taxon>Tropheryma</taxon>
    </lineage>
</organism>
<evidence type="ECO:0000256" key="5">
    <source>
        <dbReference type="ARBA" id="ARBA00022692"/>
    </source>
</evidence>
<dbReference type="eggNOG" id="COG1268">
    <property type="taxonomic scope" value="Bacteria"/>
</dbReference>